<organism evidence="1 2">
    <name type="scientific">Amborella trichopoda</name>
    <dbReference type="NCBI Taxonomy" id="13333"/>
    <lineage>
        <taxon>Eukaryota</taxon>
        <taxon>Viridiplantae</taxon>
        <taxon>Streptophyta</taxon>
        <taxon>Embryophyta</taxon>
        <taxon>Tracheophyta</taxon>
        <taxon>Spermatophyta</taxon>
        <taxon>Magnoliopsida</taxon>
        <taxon>Amborellales</taxon>
        <taxon>Amborellaceae</taxon>
        <taxon>Amborella</taxon>
    </lineage>
</organism>
<sequence length="101" mass="10896">MSRVEVNVIPTSSSRVVSCTPRSVCSTCVRTYVGKGRCFGSLFEPSNSIIIMFACLGRALEESFTWALHSSEVVFRLQGIPGEEDALVGSSGTEGVFFIIP</sequence>
<name>U5D6M1_AMBTC</name>
<gene>
    <name evidence="1" type="ORF">AMTR_s00047p00225790</name>
</gene>
<dbReference type="EMBL" id="KI392311">
    <property type="protein sequence ID" value="ERN17900.1"/>
    <property type="molecule type" value="Genomic_DNA"/>
</dbReference>
<proteinExistence type="predicted"/>
<dbReference type="AlphaFoldDB" id="U5D6M1"/>
<dbReference type="HOGENOM" id="CLU_2295484_0_0_1"/>
<evidence type="ECO:0000313" key="1">
    <source>
        <dbReference type="EMBL" id="ERN17900.1"/>
    </source>
</evidence>
<protein>
    <submittedName>
        <fullName evidence="1">Uncharacterized protein</fullName>
    </submittedName>
</protein>
<reference evidence="2" key="1">
    <citation type="journal article" date="2013" name="Science">
        <title>The Amborella genome and the evolution of flowering plants.</title>
        <authorList>
            <consortium name="Amborella Genome Project"/>
        </authorList>
    </citation>
    <scope>NUCLEOTIDE SEQUENCE [LARGE SCALE GENOMIC DNA]</scope>
</reference>
<dbReference type="Gramene" id="ERN17900">
    <property type="protein sequence ID" value="ERN17900"/>
    <property type="gene ID" value="AMTR_s00047p00225790"/>
</dbReference>
<dbReference type="Proteomes" id="UP000017836">
    <property type="component" value="Unassembled WGS sequence"/>
</dbReference>
<keyword evidence="2" id="KW-1185">Reference proteome</keyword>
<evidence type="ECO:0000313" key="2">
    <source>
        <dbReference type="Proteomes" id="UP000017836"/>
    </source>
</evidence>
<accession>U5D6M1</accession>